<evidence type="ECO:0000313" key="2">
    <source>
        <dbReference type="Proteomes" id="UP000887578"/>
    </source>
</evidence>
<dbReference type="PANTHER" id="PTHR12096">
    <property type="entry name" value="NUCLEAR PROTEIN SKIP-RELATED"/>
    <property type="match status" value="1"/>
</dbReference>
<name>A0A914P5V7_9BILA</name>
<keyword evidence="2" id="KW-1185">Reference proteome</keyword>
<feature type="region of interest" description="Disordered" evidence="1">
    <location>
        <begin position="78"/>
        <end position="133"/>
    </location>
</feature>
<dbReference type="Proteomes" id="UP000887578">
    <property type="component" value="Unplaced"/>
</dbReference>
<sequence>MIKIVINGDTLFDSRLFDQSKGLDSGGIDDETYSAYDKPWRPETNIQRIYRPSKNNETAMAEDMDRIITTNRFVPEKGFAGAGEQTGARSGPVQFEKQQPNEDIFGLDDLLGDSSSRKRSGRDDDYSSKRSRH</sequence>
<dbReference type="WBParaSite" id="PDA_v2.g12740.t1">
    <property type="protein sequence ID" value="PDA_v2.g12740.t1"/>
    <property type="gene ID" value="PDA_v2.g12740"/>
</dbReference>
<dbReference type="AlphaFoldDB" id="A0A914P5V7"/>
<protein>
    <submittedName>
        <fullName evidence="3">Uncharacterized protein</fullName>
    </submittedName>
</protein>
<feature type="compositionally biased region" description="Basic and acidic residues" evidence="1">
    <location>
        <begin position="121"/>
        <end position="133"/>
    </location>
</feature>
<reference evidence="3" key="1">
    <citation type="submission" date="2022-11" db="UniProtKB">
        <authorList>
            <consortium name="WormBaseParasite"/>
        </authorList>
    </citation>
    <scope>IDENTIFICATION</scope>
</reference>
<dbReference type="GO" id="GO:0000398">
    <property type="term" value="P:mRNA splicing, via spliceosome"/>
    <property type="evidence" value="ECO:0007669"/>
    <property type="project" value="InterPro"/>
</dbReference>
<evidence type="ECO:0000256" key="1">
    <source>
        <dbReference type="SAM" id="MobiDB-lite"/>
    </source>
</evidence>
<proteinExistence type="predicted"/>
<dbReference type="InterPro" id="IPR017862">
    <property type="entry name" value="SKI-int_prot_SKIP"/>
</dbReference>
<dbReference type="GO" id="GO:0005681">
    <property type="term" value="C:spliceosomal complex"/>
    <property type="evidence" value="ECO:0007669"/>
    <property type="project" value="InterPro"/>
</dbReference>
<evidence type="ECO:0000313" key="3">
    <source>
        <dbReference type="WBParaSite" id="PDA_v2.g12740.t1"/>
    </source>
</evidence>
<organism evidence="2 3">
    <name type="scientific">Panagrolaimus davidi</name>
    <dbReference type="NCBI Taxonomy" id="227884"/>
    <lineage>
        <taxon>Eukaryota</taxon>
        <taxon>Metazoa</taxon>
        <taxon>Ecdysozoa</taxon>
        <taxon>Nematoda</taxon>
        <taxon>Chromadorea</taxon>
        <taxon>Rhabditida</taxon>
        <taxon>Tylenchina</taxon>
        <taxon>Panagrolaimomorpha</taxon>
        <taxon>Panagrolaimoidea</taxon>
        <taxon>Panagrolaimidae</taxon>
        <taxon>Panagrolaimus</taxon>
    </lineage>
</organism>
<accession>A0A914P5V7</accession>